<keyword evidence="11" id="KW-1185">Reference proteome</keyword>
<reference evidence="10" key="1">
    <citation type="submission" date="2022-11" db="EMBL/GenBank/DDBJ databases">
        <title>WGS of Natronobacillus azotifigens 24KS-1, an anaerobic diazotrophic haloalkaliphile from soda-rich habitats.</title>
        <authorList>
            <person name="Sorokin D.Y."/>
            <person name="Merkel A.Y."/>
        </authorList>
    </citation>
    <scope>NUCLEOTIDE SEQUENCE</scope>
    <source>
        <strain evidence="10">24KS-1</strain>
    </source>
</reference>
<comment type="caution">
    <text evidence="10">The sequence shown here is derived from an EMBL/GenBank/DDBJ whole genome shotgun (WGS) entry which is preliminary data.</text>
</comment>
<dbReference type="Gene3D" id="3.30.565.10">
    <property type="entry name" value="Histidine kinase-like ATPase, C-terminal domain"/>
    <property type="match status" value="1"/>
</dbReference>
<evidence type="ECO:0000256" key="8">
    <source>
        <dbReference type="SAM" id="Phobius"/>
    </source>
</evidence>
<dbReference type="GO" id="GO:0005886">
    <property type="term" value="C:plasma membrane"/>
    <property type="evidence" value="ECO:0007669"/>
    <property type="project" value="UniProtKB-SubCell"/>
</dbReference>
<evidence type="ECO:0000256" key="2">
    <source>
        <dbReference type="ARBA" id="ARBA00022475"/>
    </source>
</evidence>
<dbReference type="Gene3D" id="6.10.340.10">
    <property type="match status" value="1"/>
</dbReference>
<keyword evidence="6 8" id="KW-0472">Membrane</keyword>
<dbReference type="Proteomes" id="UP001084197">
    <property type="component" value="Unassembled WGS sequence"/>
</dbReference>
<comment type="subcellular location">
    <subcellularLocation>
        <location evidence="1">Cell membrane</location>
        <topology evidence="1">Multi-pass membrane protein</topology>
    </subcellularLocation>
</comment>
<dbReference type="SUPFAM" id="SSF158472">
    <property type="entry name" value="HAMP domain-like"/>
    <property type="match status" value="1"/>
</dbReference>
<dbReference type="GO" id="GO:0000155">
    <property type="term" value="F:phosphorelay sensor kinase activity"/>
    <property type="evidence" value="ECO:0007669"/>
    <property type="project" value="InterPro"/>
</dbReference>
<dbReference type="Pfam" id="PF02518">
    <property type="entry name" value="HATPase_c"/>
    <property type="match status" value="1"/>
</dbReference>
<keyword evidence="8" id="KW-1133">Transmembrane helix</keyword>
<protein>
    <submittedName>
        <fullName evidence="10">Sensor histidine kinase</fullName>
    </submittedName>
</protein>
<dbReference type="EMBL" id="JAPRAT010000032">
    <property type="protein sequence ID" value="MCZ0704282.1"/>
    <property type="molecule type" value="Genomic_DNA"/>
</dbReference>
<evidence type="ECO:0000256" key="6">
    <source>
        <dbReference type="ARBA" id="ARBA00023136"/>
    </source>
</evidence>
<sequence>MKKFHLTQSFNNLKIRNKFLIIYFLSVFLPIVVSNSVFYVMTTERFQEQKRMDIDLVVDQTNDQFRQLVDQALGMATTLYLDVRLYEFFNHHYQTPIEYVERYNYVLKQYSTTMPLYNAIQGLNFYTDNPSVLYSGGVRSLETERDQEWYTRAKQSSLPIIEVMTEEEEVSLSVFNQMNYFYLNSRYETMIRIDISNQSINQVIQNVTLQGDLYLLDAHGRVIYTSNNTVDIMENFYDRKYPESHYLSSQTFTDNYLRDWQIIAVVDQTIFNEELLESSRVIFIIALINFILPTLTIVFISKSFHSRLDKILKHMKKIEKQNFEEYPHVKSKDEIGQLARQINRMTRKINQLFNEVFTANLDKKDLELKEKQAQLSALQSQINPHFLFNSLETIRMRSLIKGEEETAKIIENMAGIFRNSLSWGKEWVTVENEVNLVYSFLEIQAYRFGDKLSYQVEVDPKVKDCLVPNLSFLPFVENASIHGIEHIKQQGNIKVVIKKEGNRVKCEVTDNGVGMSKSMVENLIRQLKQEDSMGESVGIKNVYYRLKLYYKNDFLFHMESEPNQGTRVVLCLPCKSESPARKKRP</sequence>
<dbReference type="InterPro" id="IPR003594">
    <property type="entry name" value="HATPase_dom"/>
</dbReference>
<keyword evidence="5 10" id="KW-0418">Kinase</keyword>
<evidence type="ECO:0000256" key="3">
    <source>
        <dbReference type="ARBA" id="ARBA00022553"/>
    </source>
</evidence>
<evidence type="ECO:0000313" key="11">
    <source>
        <dbReference type="Proteomes" id="UP001084197"/>
    </source>
</evidence>
<dbReference type="PROSITE" id="PS50885">
    <property type="entry name" value="HAMP"/>
    <property type="match status" value="1"/>
</dbReference>
<dbReference type="Pfam" id="PF06580">
    <property type="entry name" value="His_kinase"/>
    <property type="match status" value="1"/>
</dbReference>
<keyword evidence="7" id="KW-0175">Coiled coil</keyword>
<evidence type="ECO:0000256" key="4">
    <source>
        <dbReference type="ARBA" id="ARBA00022679"/>
    </source>
</evidence>
<gene>
    <name evidence="10" type="ORF">OWO01_13810</name>
</gene>
<proteinExistence type="predicted"/>
<dbReference type="InterPro" id="IPR050640">
    <property type="entry name" value="Bact_2-comp_sensor_kinase"/>
</dbReference>
<keyword evidence="4" id="KW-0808">Transferase</keyword>
<dbReference type="AlphaFoldDB" id="A0A9J6REV0"/>
<keyword evidence="3" id="KW-0597">Phosphoprotein</keyword>
<dbReference type="PANTHER" id="PTHR34220:SF7">
    <property type="entry name" value="SENSOR HISTIDINE KINASE YPDA"/>
    <property type="match status" value="1"/>
</dbReference>
<feature type="domain" description="HAMP" evidence="9">
    <location>
        <begin position="302"/>
        <end position="354"/>
    </location>
</feature>
<feature type="transmembrane region" description="Helical" evidence="8">
    <location>
        <begin position="281"/>
        <end position="300"/>
    </location>
</feature>
<dbReference type="SUPFAM" id="SSF55874">
    <property type="entry name" value="ATPase domain of HSP90 chaperone/DNA topoisomerase II/histidine kinase"/>
    <property type="match status" value="1"/>
</dbReference>
<keyword evidence="2" id="KW-1003">Cell membrane</keyword>
<dbReference type="InterPro" id="IPR010559">
    <property type="entry name" value="Sig_transdc_His_kin_internal"/>
</dbReference>
<dbReference type="RefSeq" id="WP_268781051.1">
    <property type="nucleotide sequence ID" value="NZ_JAPRAT010000032.1"/>
</dbReference>
<feature type="coiled-coil region" evidence="7">
    <location>
        <begin position="335"/>
        <end position="381"/>
    </location>
</feature>
<accession>A0A9J6REV0</accession>
<evidence type="ECO:0000256" key="5">
    <source>
        <dbReference type="ARBA" id="ARBA00022777"/>
    </source>
</evidence>
<dbReference type="InterPro" id="IPR036890">
    <property type="entry name" value="HATPase_C_sf"/>
</dbReference>
<dbReference type="Pfam" id="PF00672">
    <property type="entry name" value="HAMP"/>
    <property type="match status" value="1"/>
</dbReference>
<evidence type="ECO:0000256" key="1">
    <source>
        <dbReference type="ARBA" id="ARBA00004651"/>
    </source>
</evidence>
<feature type="transmembrane region" description="Helical" evidence="8">
    <location>
        <begin position="20"/>
        <end position="41"/>
    </location>
</feature>
<dbReference type="PANTHER" id="PTHR34220">
    <property type="entry name" value="SENSOR HISTIDINE KINASE YPDA"/>
    <property type="match status" value="1"/>
</dbReference>
<evidence type="ECO:0000313" key="10">
    <source>
        <dbReference type="EMBL" id="MCZ0704282.1"/>
    </source>
</evidence>
<name>A0A9J6REV0_9BACI</name>
<evidence type="ECO:0000259" key="9">
    <source>
        <dbReference type="PROSITE" id="PS50885"/>
    </source>
</evidence>
<dbReference type="InterPro" id="IPR003660">
    <property type="entry name" value="HAMP_dom"/>
</dbReference>
<organism evidence="10 11">
    <name type="scientific">Natronobacillus azotifigens</name>
    <dbReference type="NCBI Taxonomy" id="472978"/>
    <lineage>
        <taxon>Bacteria</taxon>
        <taxon>Bacillati</taxon>
        <taxon>Bacillota</taxon>
        <taxon>Bacilli</taxon>
        <taxon>Bacillales</taxon>
        <taxon>Bacillaceae</taxon>
        <taxon>Natronobacillus</taxon>
    </lineage>
</organism>
<evidence type="ECO:0000256" key="7">
    <source>
        <dbReference type="SAM" id="Coils"/>
    </source>
</evidence>
<dbReference type="CDD" id="cd06225">
    <property type="entry name" value="HAMP"/>
    <property type="match status" value="1"/>
</dbReference>
<keyword evidence="8" id="KW-0812">Transmembrane</keyword>
<dbReference type="SMART" id="SM00304">
    <property type="entry name" value="HAMP"/>
    <property type="match status" value="1"/>
</dbReference>